<evidence type="ECO:0000256" key="3">
    <source>
        <dbReference type="ARBA" id="ARBA00012438"/>
    </source>
</evidence>
<dbReference type="InterPro" id="IPR005467">
    <property type="entry name" value="His_kinase_dom"/>
</dbReference>
<reference evidence="11 12" key="1">
    <citation type="submission" date="2018-06" db="EMBL/GenBank/DDBJ databases">
        <authorList>
            <consortium name="Pathogen Informatics"/>
            <person name="Doyle S."/>
        </authorList>
    </citation>
    <scope>NUCLEOTIDE SEQUENCE [LARGE SCALE GENOMIC DNA]</scope>
    <source>
        <strain evidence="11 12">NCTC12475</strain>
    </source>
</reference>
<keyword evidence="8 10" id="KW-1133">Transmembrane helix</keyword>
<dbReference type="InterPro" id="IPR036890">
    <property type="entry name" value="HATPase_C_sf"/>
</dbReference>
<dbReference type="PROSITE" id="PS50109">
    <property type="entry name" value="HIS_KIN"/>
    <property type="match status" value="1"/>
</dbReference>
<dbReference type="GO" id="GO:0000155">
    <property type="term" value="F:phosphorelay sensor kinase activity"/>
    <property type="evidence" value="ECO:0007669"/>
    <property type="project" value="InterPro"/>
</dbReference>
<dbReference type="SUPFAM" id="SSF158472">
    <property type="entry name" value="HAMP domain-like"/>
    <property type="match status" value="1"/>
</dbReference>
<evidence type="ECO:0000256" key="8">
    <source>
        <dbReference type="ARBA" id="ARBA00022989"/>
    </source>
</evidence>
<dbReference type="Pfam" id="PF00672">
    <property type="entry name" value="HAMP"/>
    <property type="match status" value="1"/>
</dbReference>
<dbReference type="InterPro" id="IPR036097">
    <property type="entry name" value="HisK_dim/P_sf"/>
</dbReference>
<dbReference type="EC" id="2.7.13.3" evidence="3"/>
<dbReference type="GO" id="GO:0005886">
    <property type="term" value="C:plasma membrane"/>
    <property type="evidence" value="ECO:0007669"/>
    <property type="project" value="UniProtKB-SubCell"/>
</dbReference>
<dbReference type="Pfam" id="PF00512">
    <property type="entry name" value="HisKA"/>
    <property type="match status" value="1"/>
</dbReference>
<keyword evidence="12" id="KW-1185">Reference proteome</keyword>
<gene>
    <name evidence="11" type="primary">basS_1</name>
    <name evidence="11" type="ORF">NCTC12475_01733</name>
</gene>
<evidence type="ECO:0000313" key="12">
    <source>
        <dbReference type="Proteomes" id="UP000254920"/>
    </source>
</evidence>
<dbReference type="RefSeq" id="WP_089182229.1">
    <property type="nucleotide sequence ID" value="NZ_CP043427.1"/>
</dbReference>
<name>A0A381DLJ0_9BACT</name>
<comment type="catalytic activity">
    <reaction evidence="1">
        <text>ATP + protein L-histidine = ADP + protein N-phospho-L-histidine.</text>
        <dbReference type="EC" id="2.7.13.3"/>
    </reaction>
</comment>
<keyword evidence="5 11" id="KW-0808">Transferase</keyword>
<feature type="transmembrane region" description="Helical" evidence="10">
    <location>
        <begin position="7"/>
        <end position="30"/>
    </location>
</feature>
<dbReference type="InterPro" id="IPR003660">
    <property type="entry name" value="HAMP_dom"/>
</dbReference>
<dbReference type="STRING" id="32024.GCA_000788295_00737"/>
<dbReference type="AlphaFoldDB" id="A0A381DLJ0"/>
<comment type="subcellular location">
    <subcellularLocation>
        <location evidence="2">Membrane</location>
        <topology evidence="2">Multi-pass membrane protein</topology>
    </subcellularLocation>
</comment>
<dbReference type="SUPFAM" id="SSF47384">
    <property type="entry name" value="Homodimeric domain of signal transducing histidine kinase"/>
    <property type="match status" value="1"/>
</dbReference>
<dbReference type="SMART" id="SM00388">
    <property type="entry name" value="HisKA"/>
    <property type="match status" value="1"/>
</dbReference>
<dbReference type="InterPro" id="IPR050398">
    <property type="entry name" value="HssS/ArlS-like"/>
</dbReference>
<dbReference type="NCBIfam" id="NF038389">
    <property type="entry name" value="ArsS_fam_HK"/>
    <property type="match status" value="1"/>
</dbReference>
<evidence type="ECO:0000313" key="11">
    <source>
        <dbReference type="EMBL" id="SUX11505.1"/>
    </source>
</evidence>
<evidence type="ECO:0000256" key="9">
    <source>
        <dbReference type="ARBA" id="ARBA00023136"/>
    </source>
</evidence>
<dbReference type="PROSITE" id="PS50885">
    <property type="entry name" value="HAMP"/>
    <property type="match status" value="1"/>
</dbReference>
<organism evidence="11 12">
    <name type="scientific">Campylobacter sputorum subsp. sputorum</name>
    <dbReference type="NCBI Taxonomy" id="32024"/>
    <lineage>
        <taxon>Bacteria</taxon>
        <taxon>Pseudomonadati</taxon>
        <taxon>Campylobacterota</taxon>
        <taxon>Epsilonproteobacteria</taxon>
        <taxon>Campylobacterales</taxon>
        <taxon>Campylobacteraceae</taxon>
        <taxon>Campylobacter</taxon>
    </lineage>
</organism>
<dbReference type="GO" id="GO:0005524">
    <property type="term" value="F:ATP binding"/>
    <property type="evidence" value="ECO:0007669"/>
    <property type="project" value="UniProtKB-KW"/>
</dbReference>
<evidence type="ECO:0000256" key="4">
    <source>
        <dbReference type="ARBA" id="ARBA00022553"/>
    </source>
</evidence>
<evidence type="ECO:0000256" key="2">
    <source>
        <dbReference type="ARBA" id="ARBA00004141"/>
    </source>
</evidence>
<dbReference type="SUPFAM" id="SSF55874">
    <property type="entry name" value="ATPase domain of HSP90 chaperone/DNA topoisomerase II/histidine kinase"/>
    <property type="match status" value="1"/>
</dbReference>
<dbReference type="GeneID" id="93090371"/>
<dbReference type="InterPro" id="IPR003661">
    <property type="entry name" value="HisK_dim/P_dom"/>
</dbReference>
<dbReference type="InterPro" id="IPR047994">
    <property type="entry name" value="ArsS-like"/>
</dbReference>
<dbReference type="PANTHER" id="PTHR45528">
    <property type="entry name" value="SENSOR HISTIDINE KINASE CPXA"/>
    <property type="match status" value="1"/>
</dbReference>
<evidence type="ECO:0000256" key="6">
    <source>
        <dbReference type="ARBA" id="ARBA00022692"/>
    </source>
</evidence>
<evidence type="ECO:0000256" key="5">
    <source>
        <dbReference type="ARBA" id="ARBA00022679"/>
    </source>
</evidence>
<dbReference type="SMART" id="SM00387">
    <property type="entry name" value="HATPase_c"/>
    <property type="match status" value="1"/>
</dbReference>
<keyword evidence="9 10" id="KW-0472">Membrane</keyword>
<evidence type="ECO:0000256" key="1">
    <source>
        <dbReference type="ARBA" id="ARBA00000085"/>
    </source>
</evidence>
<dbReference type="Gene3D" id="1.10.287.130">
    <property type="match status" value="1"/>
</dbReference>
<evidence type="ECO:0000256" key="7">
    <source>
        <dbReference type="ARBA" id="ARBA00022777"/>
    </source>
</evidence>
<sequence length="413" mass="48041">MKNRSSIFYAITFIYVLSIICIFVLFLWLINYDKQNYTRELNNKYSYVTRVTIFYLNNMISKQDYEKQMSNIDMPMIEDQKLVDNIIKNANVLQEISGDLGTAAILVYEKRNFLKIIVNDKTFLLQDDDYQPYRYLIVKLILGAVILILLIAYAFILRKIKPLRKLKRQIDKFAKGDLDIKNVKTGNDEISEVADAFYMAVMQIKKLNSSRQLFLRNIMHELKTPITKGRITAEMIQKDKYQERLINVFEKLENLINEFAAVERAASTSSIGNLNSFKIDDIMDEAIDMAMIDKENYTLNILDDITINVDFKLITTAIKNMIDNAIKYSTNKHVNIIVNKNTIKFCNDGKPLDNSIEYYLEAFTQGNNATKSFGLGLYIVDSILKAHGIKLGYKYKNNMNIFYFYDFDKLLVD</sequence>
<proteinExistence type="predicted"/>
<dbReference type="CDD" id="cd00082">
    <property type="entry name" value="HisKA"/>
    <property type="match status" value="1"/>
</dbReference>
<dbReference type="Gene3D" id="3.30.565.10">
    <property type="entry name" value="Histidine kinase-like ATPase, C-terminal domain"/>
    <property type="match status" value="1"/>
</dbReference>
<keyword evidence="7 11" id="KW-0418">Kinase</keyword>
<feature type="transmembrane region" description="Helical" evidence="10">
    <location>
        <begin position="133"/>
        <end position="157"/>
    </location>
</feature>
<dbReference type="CDD" id="cd06225">
    <property type="entry name" value="HAMP"/>
    <property type="match status" value="1"/>
</dbReference>
<dbReference type="OrthoDB" id="9812241at2"/>
<dbReference type="Pfam" id="PF02518">
    <property type="entry name" value="HATPase_c"/>
    <property type="match status" value="1"/>
</dbReference>
<keyword evidence="4" id="KW-0597">Phosphoprotein</keyword>
<dbReference type="PANTHER" id="PTHR45528:SF12">
    <property type="entry name" value="SENSOR HISTIDINE KINASE ARSS"/>
    <property type="match status" value="1"/>
</dbReference>
<dbReference type="Proteomes" id="UP000254920">
    <property type="component" value="Unassembled WGS sequence"/>
</dbReference>
<keyword evidence="6 10" id="KW-0812">Transmembrane</keyword>
<dbReference type="InterPro" id="IPR003594">
    <property type="entry name" value="HATPase_dom"/>
</dbReference>
<accession>A0A381DLJ0</accession>
<protein>
    <recommendedName>
        <fullName evidence="3">histidine kinase</fullName>
        <ecNumber evidence="3">2.7.13.3</ecNumber>
    </recommendedName>
</protein>
<dbReference type="EMBL" id="UFVD01000001">
    <property type="protein sequence ID" value="SUX11505.1"/>
    <property type="molecule type" value="Genomic_DNA"/>
</dbReference>
<evidence type="ECO:0000256" key="10">
    <source>
        <dbReference type="SAM" id="Phobius"/>
    </source>
</evidence>